<name>A0ABR4AAW2_9LECA</name>
<dbReference type="InterPro" id="IPR011009">
    <property type="entry name" value="Kinase-like_dom_sf"/>
</dbReference>
<dbReference type="PANTHER" id="PTHR24361">
    <property type="entry name" value="MITOGEN-ACTIVATED KINASE KINASE KINASE"/>
    <property type="match status" value="1"/>
</dbReference>
<evidence type="ECO:0000313" key="3">
    <source>
        <dbReference type="Proteomes" id="UP001590950"/>
    </source>
</evidence>
<dbReference type="Pfam" id="PF00069">
    <property type="entry name" value="Pkinase"/>
    <property type="match status" value="1"/>
</dbReference>
<accession>A0ABR4AAW2</accession>
<evidence type="ECO:0000259" key="1">
    <source>
        <dbReference type="PROSITE" id="PS50011"/>
    </source>
</evidence>
<dbReference type="Gene3D" id="1.10.510.10">
    <property type="entry name" value="Transferase(Phosphotransferase) domain 1"/>
    <property type="match status" value="1"/>
</dbReference>
<comment type="caution">
    <text evidence="2">The sequence shown here is derived from an EMBL/GenBank/DDBJ whole genome shotgun (WGS) entry which is preliminary data.</text>
</comment>
<dbReference type="SUPFAM" id="SSF56112">
    <property type="entry name" value="Protein kinase-like (PK-like)"/>
    <property type="match status" value="1"/>
</dbReference>
<evidence type="ECO:0000313" key="2">
    <source>
        <dbReference type="EMBL" id="KAL2043017.1"/>
    </source>
</evidence>
<dbReference type="InterPro" id="IPR053235">
    <property type="entry name" value="Ser_Thr_kinase"/>
</dbReference>
<protein>
    <recommendedName>
        <fullName evidence="1">Protein kinase domain-containing protein</fullName>
    </recommendedName>
</protein>
<dbReference type="PROSITE" id="PS50011">
    <property type="entry name" value="PROTEIN_KINASE_DOM"/>
    <property type="match status" value="1"/>
</dbReference>
<gene>
    <name evidence="2" type="ORF">N7G274_004075</name>
</gene>
<dbReference type="InterPro" id="IPR000719">
    <property type="entry name" value="Prot_kinase_dom"/>
</dbReference>
<reference evidence="2 3" key="1">
    <citation type="submission" date="2024-09" db="EMBL/GenBank/DDBJ databases">
        <title>Rethinking Asexuality: The Enigmatic Case of Functional Sexual Genes in Lepraria (Stereocaulaceae).</title>
        <authorList>
            <person name="Doellman M."/>
            <person name="Sun Y."/>
            <person name="Barcenas-Pena A."/>
            <person name="Lumbsch H.T."/>
            <person name="Grewe F."/>
        </authorList>
    </citation>
    <scope>NUCLEOTIDE SEQUENCE [LARGE SCALE GENOMIC DNA]</scope>
    <source>
        <strain evidence="2 3">Mercado 3170</strain>
    </source>
</reference>
<proteinExistence type="predicted"/>
<feature type="domain" description="Protein kinase" evidence="1">
    <location>
        <begin position="128"/>
        <end position="348"/>
    </location>
</feature>
<organism evidence="2 3">
    <name type="scientific">Stereocaulon virgatum</name>
    <dbReference type="NCBI Taxonomy" id="373712"/>
    <lineage>
        <taxon>Eukaryota</taxon>
        <taxon>Fungi</taxon>
        <taxon>Dikarya</taxon>
        <taxon>Ascomycota</taxon>
        <taxon>Pezizomycotina</taxon>
        <taxon>Lecanoromycetes</taxon>
        <taxon>OSLEUM clade</taxon>
        <taxon>Lecanoromycetidae</taxon>
        <taxon>Lecanorales</taxon>
        <taxon>Lecanorineae</taxon>
        <taxon>Stereocaulaceae</taxon>
        <taxon>Stereocaulon</taxon>
    </lineage>
</organism>
<dbReference type="EMBL" id="JBEFKJ010000012">
    <property type="protein sequence ID" value="KAL2043017.1"/>
    <property type="molecule type" value="Genomic_DNA"/>
</dbReference>
<sequence length="348" mass="38879">MFRFSRNGESPSCLGSRIVASFFDLPTTDPSETFPNSESRSRAIWKSIARVWEACSRSPLIRRPDVVVDMFPRKSLGEEEQVDFKIMTANVEYDDLMKDLLPLESVFEADADGLPAFPTIDYADLIHAGVPITVGRGESEVVQVPGDRDSSYVFKGVTLASALIDDTTECAKRSCYNEIQTVLDMPPQPNIKGPPEFYVTTTRYEPKRESVVCGTLYPFMKNGSLADAIKEQVKLSTPTWSLHTLAKWCSQLASAVKHSHSEAGTYHIDIKPSNILLDDNEDLIVIDWEQDGATIYVCAPEVNDTMHVREVKDSSGSKTLVYRPFNTLPIPDFGANMKIWNHECPQSN</sequence>
<keyword evidence="3" id="KW-1185">Reference proteome</keyword>
<dbReference type="Proteomes" id="UP001590950">
    <property type="component" value="Unassembled WGS sequence"/>
</dbReference>